<feature type="transmembrane region" description="Helical" evidence="7">
    <location>
        <begin position="435"/>
        <end position="454"/>
    </location>
</feature>
<feature type="transmembrane region" description="Helical" evidence="7">
    <location>
        <begin position="38"/>
        <end position="58"/>
    </location>
</feature>
<organism evidence="8 9">
    <name type="scientific">Nocardia farcinica</name>
    <dbReference type="NCBI Taxonomy" id="37329"/>
    <lineage>
        <taxon>Bacteria</taxon>
        <taxon>Bacillati</taxon>
        <taxon>Actinomycetota</taxon>
        <taxon>Actinomycetes</taxon>
        <taxon>Mycobacteriales</taxon>
        <taxon>Nocardiaceae</taxon>
        <taxon>Nocardia</taxon>
    </lineage>
</organism>
<protein>
    <submittedName>
        <fullName evidence="8">Serine/threonine exchanger SteT</fullName>
    </submittedName>
</protein>
<dbReference type="RefSeq" id="WP_011211385.1">
    <property type="nucleotide sequence ID" value="NZ_CAACYE020000001.1"/>
</dbReference>
<evidence type="ECO:0000256" key="2">
    <source>
        <dbReference type="ARBA" id="ARBA00022448"/>
    </source>
</evidence>
<dbReference type="Gene3D" id="1.20.1740.10">
    <property type="entry name" value="Amino acid/polyamine transporter I"/>
    <property type="match status" value="1"/>
</dbReference>
<geneLocation type="plasmid" evidence="8">
    <name>2</name>
</geneLocation>
<proteinExistence type="predicted"/>
<dbReference type="InterPro" id="IPR002293">
    <property type="entry name" value="AA/rel_permease1"/>
</dbReference>
<dbReference type="GO" id="GO:0015171">
    <property type="term" value="F:amino acid transmembrane transporter activity"/>
    <property type="evidence" value="ECO:0007669"/>
    <property type="project" value="TreeGrafter"/>
</dbReference>
<reference evidence="9" key="1">
    <citation type="submission" date="2015-03" db="EMBL/GenBank/DDBJ databases">
        <authorList>
            <consortium name="Pathogen Informatics"/>
        </authorList>
    </citation>
    <scope>NUCLEOTIDE SEQUENCE [LARGE SCALE GENOMIC DNA]</scope>
    <source>
        <strain evidence="9">NCTC11134</strain>
        <plasmid evidence="9">2</plasmid>
    </source>
</reference>
<dbReference type="AlphaFoldDB" id="A0A0H5P4N5"/>
<feature type="region of interest" description="Disordered" evidence="6">
    <location>
        <begin position="1"/>
        <end position="28"/>
    </location>
</feature>
<feature type="transmembrane region" description="Helical" evidence="7">
    <location>
        <begin position="70"/>
        <end position="91"/>
    </location>
</feature>
<dbReference type="PIRSF" id="PIRSF006060">
    <property type="entry name" value="AA_transporter"/>
    <property type="match status" value="1"/>
</dbReference>
<feature type="transmembrane region" description="Helical" evidence="7">
    <location>
        <begin position="157"/>
        <end position="175"/>
    </location>
</feature>
<feature type="transmembrane region" description="Helical" evidence="7">
    <location>
        <begin position="331"/>
        <end position="350"/>
    </location>
</feature>
<feature type="transmembrane region" description="Helical" evidence="7">
    <location>
        <begin position="182"/>
        <end position="205"/>
    </location>
</feature>
<keyword evidence="4 7" id="KW-1133">Transmembrane helix</keyword>
<dbReference type="Pfam" id="PF13520">
    <property type="entry name" value="AA_permease_2"/>
    <property type="match status" value="1"/>
</dbReference>
<feature type="transmembrane region" description="Helical" evidence="7">
    <location>
        <begin position="406"/>
        <end position="423"/>
    </location>
</feature>
<evidence type="ECO:0000256" key="4">
    <source>
        <dbReference type="ARBA" id="ARBA00022989"/>
    </source>
</evidence>
<evidence type="ECO:0000256" key="6">
    <source>
        <dbReference type="SAM" id="MobiDB-lite"/>
    </source>
</evidence>
<keyword evidence="8" id="KW-0614">Plasmid</keyword>
<feature type="transmembrane region" description="Helical" evidence="7">
    <location>
        <begin position="282"/>
        <end position="306"/>
    </location>
</feature>
<dbReference type="GeneID" id="61135447"/>
<dbReference type="EMBL" id="LN868939">
    <property type="protein sequence ID" value="CRY82612.1"/>
    <property type="molecule type" value="Genomic_DNA"/>
</dbReference>
<dbReference type="OMA" id="LMFGWAP"/>
<evidence type="ECO:0000256" key="5">
    <source>
        <dbReference type="ARBA" id="ARBA00023136"/>
    </source>
</evidence>
<feature type="transmembrane region" description="Helical" evidence="7">
    <location>
        <begin position="380"/>
        <end position="400"/>
    </location>
</feature>
<evidence type="ECO:0000256" key="7">
    <source>
        <dbReference type="SAM" id="Phobius"/>
    </source>
</evidence>
<evidence type="ECO:0000256" key="1">
    <source>
        <dbReference type="ARBA" id="ARBA00004141"/>
    </source>
</evidence>
<evidence type="ECO:0000256" key="3">
    <source>
        <dbReference type="ARBA" id="ARBA00022692"/>
    </source>
</evidence>
<keyword evidence="5 7" id="KW-0472">Membrane</keyword>
<name>A0A0H5P4N5_NOCFR</name>
<keyword evidence="2" id="KW-0813">Transport</keyword>
<accession>A0A0H5P4N5</accession>
<evidence type="ECO:0000313" key="9">
    <source>
        <dbReference type="Proteomes" id="UP000057820"/>
    </source>
</evidence>
<feature type="transmembrane region" description="Helical" evidence="7">
    <location>
        <begin position="460"/>
        <end position="478"/>
    </location>
</feature>
<dbReference type="PANTHER" id="PTHR43243">
    <property type="entry name" value="INNER MEMBRANE TRANSPORTER YGJI-RELATED"/>
    <property type="match status" value="1"/>
</dbReference>
<dbReference type="KEGG" id="nfr:ERS450000_05060"/>
<comment type="subcellular location">
    <subcellularLocation>
        <location evidence="1">Membrane</location>
        <topology evidence="1">Multi-pass membrane protein</topology>
    </subcellularLocation>
</comment>
<dbReference type="GO" id="GO:0016020">
    <property type="term" value="C:membrane"/>
    <property type="evidence" value="ECO:0007669"/>
    <property type="project" value="UniProtKB-SubCell"/>
</dbReference>
<dbReference type="PANTHER" id="PTHR43243:SF4">
    <property type="entry name" value="CATIONIC AMINO ACID TRANSPORTER 4"/>
    <property type="match status" value="1"/>
</dbReference>
<feature type="transmembrane region" description="Helical" evidence="7">
    <location>
        <begin position="242"/>
        <end position="261"/>
    </location>
</feature>
<feature type="compositionally biased region" description="Basic residues" evidence="6">
    <location>
        <begin position="1"/>
        <end position="11"/>
    </location>
</feature>
<evidence type="ECO:0000313" key="8">
    <source>
        <dbReference type="EMBL" id="CRY82612.1"/>
    </source>
</evidence>
<sequence>MAISSPRRRSSLLRTKSVEQSIRDTDEPDSKLRKDLTAWDLTIFGVAVVVGAGIFTLTARTAGNVAGPSVSLAFVFAAIACGLTALCYAEFASTVPVAGSAYTFSYATFGELAAWIIGWDLFLEFALAVSVVSKGWSQYLGEVLNITPIVDLGGLDFDWGAVLLIAVLCVLLAMGTKLSSRVSAIAVAIKLAVIALVIAVGLAYFDTDNLSPYIPPSEAGQGGEGIHQSLFSYLTGAGNSTFGWYGLLAAASLVFFAFIGFDVVATTAEETKNPQRNVPRGILGSLAVVTVLYVAVSLVLTGMVSYTELSGENATLATAFGLHGVTWAEKIIAVGALAGLTTVVMVLYLGQTRVLFAMSRDGLLPRPLAHTGRHGTPVRLTIIVGVACAVLAGFVDMGALEEMVNIGTLFAFVLVAIGVIILRRTRPDLPRGFRVPLVPLVPILAVLACLWLMVNLTVETWIRFIIWMALGLIIYFAYSRRNSLLGKEEVSLRKE</sequence>
<dbReference type="Proteomes" id="UP000057820">
    <property type="component" value="Plasmid 2"/>
</dbReference>
<gene>
    <name evidence="8" type="primary">steT_2</name>
    <name evidence="8" type="ORF">ERS450000_05060</name>
</gene>
<keyword evidence="3 7" id="KW-0812">Transmembrane</keyword>